<dbReference type="EMBL" id="BMPI01000050">
    <property type="protein sequence ID" value="GGM64472.1"/>
    <property type="molecule type" value="Genomic_DNA"/>
</dbReference>
<dbReference type="NCBIfam" id="NF006100">
    <property type="entry name" value="PRK08252.1"/>
    <property type="match status" value="1"/>
</dbReference>
<reference evidence="4" key="1">
    <citation type="journal article" date="2014" name="Int. J. Syst. Evol. Microbiol.">
        <title>Complete genome sequence of Corynebacterium casei LMG S-19264T (=DSM 44701T), isolated from a smear-ripened cheese.</title>
        <authorList>
            <consortium name="US DOE Joint Genome Institute (JGI-PGF)"/>
            <person name="Walter F."/>
            <person name="Albersmeier A."/>
            <person name="Kalinowski J."/>
            <person name="Ruckert C."/>
        </authorList>
    </citation>
    <scope>NUCLEOTIDE SEQUENCE</scope>
    <source>
        <strain evidence="4">JCM 19831</strain>
    </source>
</reference>
<dbReference type="InterPro" id="IPR018376">
    <property type="entry name" value="Enoyl-CoA_hyd/isom_CS"/>
</dbReference>
<dbReference type="GO" id="GO:0003824">
    <property type="term" value="F:catalytic activity"/>
    <property type="evidence" value="ECO:0007669"/>
    <property type="project" value="InterPro"/>
</dbReference>
<gene>
    <name evidence="4" type="primary">paaG</name>
    <name evidence="4" type="ORF">GCM10007977_077410</name>
</gene>
<dbReference type="SUPFAM" id="SSF52096">
    <property type="entry name" value="ClpP/crotonase"/>
    <property type="match status" value="1"/>
</dbReference>
<dbReference type="PANTHER" id="PTHR43802:SF1">
    <property type="entry name" value="IP11341P-RELATED"/>
    <property type="match status" value="1"/>
</dbReference>
<dbReference type="InterPro" id="IPR014748">
    <property type="entry name" value="Enoyl-CoA_hydra_C"/>
</dbReference>
<name>A0A917X4F5_9ACTN</name>
<dbReference type="InterPro" id="IPR029045">
    <property type="entry name" value="ClpP/crotonase-like_dom_sf"/>
</dbReference>
<dbReference type="Gene3D" id="1.10.12.10">
    <property type="entry name" value="Lyase 2-enoyl-coa Hydratase, Chain A, domain 2"/>
    <property type="match status" value="1"/>
</dbReference>
<dbReference type="AlphaFoldDB" id="A0A917X4F5"/>
<dbReference type="Proteomes" id="UP000642070">
    <property type="component" value="Unassembled WGS sequence"/>
</dbReference>
<reference evidence="4" key="2">
    <citation type="submission" date="2020-09" db="EMBL/GenBank/DDBJ databases">
        <authorList>
            <person name="Sun Q."/>
            <person name="Ohkuma M."/>
        </authorList>
    </citation>
    <scope>NUCLEOTIDE SEQUENCE</scope>
    <source>
        <strain evidence="4">JCM 19831</strain>
    </source>
</reference>
<comment type="similarity">
    <text evidence="1 2">Belongs to the enoyl-CoA hydratase/isomerase family.</text>
</comment>
<sequence>MSDSFLTEVRGNVLVMTINRASARNAMDGPTAREMAAALDRLDESPELFVGVLTGAGGTFCAGMDLKAFLTGDTPEVPGRGMGGITERPPRKPVIAAVEGWALAGGLEIAIACDLIVAGESAKFGVPEVKRALVAGGGAALRLPELVGTARAMELLLTGDPVTAARAEQIGLINRVVPDGTALEAALELAAVIAANGPLAVQATRAVALGARDWDSKQRWDRQRQILGPVFSSEDATEGATAFAERRPPVWKGR</sequence>
<evidence type="ECO:0000256" key="1">
    <source>
        <dbReference type="ARBA" id="ARBA00005254"/>
    </source>
</evidence>
<proteinExistence type="inferred from homology"/>
<evidence type="ECO:0000313" key="5">
    <source>
        <dbReference type="Proteomes" id="UP000642070"/>
    </source>
</evidence>
<dbReference type="PROSITE" id="PS00166">
    <property type="entry name" value="ENOYL_COA_HYDRATASE"/>
    <property type="match status" value="1"/>
</dbReference>
<keyword evidence="5" id="KW-1185">Reference proteome</keyword>
<dbReference type="Pfam" id="PF00378">
    <property type="entry name" value="ECH_1"/>
    <property type="match status" value="1"/>
</dbReference>
<organism evidence="4 5">
    <name type="scientific">Dactylosporangium sucinum</name>
    <dbReference type="NCBI Taxonomy" id="1424081"/>
    <lineage>
        <taxon>Bacteria</taxon>
        <taxon>Bacillati</taxon>
        <taxon>Actinomycetota</taxon>
        <taxon>Actinomycetes</taxon>
        <taxon>Micromonosporales</taxon>
        <taxon>Micromonosporaceae</taxon>
        <taxon>Dactylosporangium</taxon>
    </lineage>
</organism>
<evidence type="ECO:0000256" key="3">
    <source>
        <dbReference type="SAM" id="MobiDB-lite"/>
    </source>
</evidence>
<evidence type="ECO:0000256" key="2">
    <source>
        <dbReference type="RuleBase" id="RU003707"/>
    </source>
</evidence>
<accession>A0A917X4F5</accession>
<comment type="caution">
    <text evidence="4">The sequence shown here is derived from an EMBL/GenBank/DDBJ whole genome shotgun (WGS) entry which is preliminary data.</text>
</comment>
<dbReference type="RefSeq" id="WP_190255022.1">
    <property type="nucleotide sequence ID" value="NZ_BMPI01000050.1"/>
</dbReference>
<dbReference type="Gene3D" id="3.90.226.10">
    <property type="entry name" value="2-enoyl-CoA Hydratase, Chain A, domain 1"/>
    <property type="match status" value="1"/>
</dbReference>
<protein>
    <submittedName>
        <fullName evidence="4">Enoyl-CoA hydratase</fullName>
    </submittedName>
</protein>
<feature type="region of interest" description="Disordered" evidence="3">
    <location>
        <begin position="231"/>
        <end position="254"/>
    </location>
</feature>
<evidence type="ECO:0000313" key="4">
    <source>
        <dbReference type="EMBL" id="GGM64472.1"/>
    </source>
</evidence>
<dbReference type="CDD" id="cd06558">
    <property type="entry name" value="crotonase-like"/>
    <property type="match status" value="1"/>
</dbReference>
<dbReference type="PANTHER" id="PTHR43802">
    <property type="entry name" value="ENOYL-COA HYDRATASE"/>
    <property type="match status" value="1"/>
</dbReference>
<dbReference type="InterPro" id="IPR001753">
    <property type="entry name" value="Enoyl-CoA_hydra/iso"/>
</dbReference>